<accession>C0EVX1</accession>
<dbReference type="Proteomes" id="UP000003174">
    <property type="component" value="Unassembled WGS sequence"/>
</dbReference>
<protein>
    <submittedName>
        <fullName evidence="1">Uncharacterized protein</fullName>
    </submittedName>
</protein>
<comment type="caution">
    <text evidence="1">The sequence shown here is derived from an EMBL/GenBank/DDBJ whole genome shotgun (WGS) entry which is preliminary data.</text>
</comment>
<dbReference type="GeneID" id="75049959"/>
<sequence length="55" mass="6576">MIAIYQCRRKRVYKMCDNKLDPRFYPEVYQAVAGKDYTVYAYMNDGGVRKFDVKP</sequence>
<reference evidence="1 2" key="2">
    <citation type="submission" date="2009-02" db="EMBL/GenBank/DDBJ databases">
        <title>Draft genome sequence of Eubacterium hallii (DSM 3353).</title>
        <authorList>
            <person name="Sudarsanam P."/>
            <person name="Ley R."/>
            <person name="Guruge J."/>
            <person name="Turnbaugh P.J."/>
            <person name="Mahowald M."/>
            <person name="Liep D."/>
            <person name="Gordon J."/>
        </authorList>
    </citation>
    <scope>NUCLEOTIDE SEQUENCE [LARGE SCALE GENOMIC DNA]</scope>
    <source>
        <strain evidence="1 2">DSM 3353</strain>
    </source>
</reference>
<dbReference type="EMBL" id="ACEP01000072">
    <property type="protein sequence ID" value="EEG36574.1"/>
    <property type="molecule type" value="Genomic_DNA"/>
</dbReference>
<evidence type="ECO:0000313" key="2">
    <source>
        <dbReference type="Proteomes" id="UP000003174"/>
    </source>
</evidence>
<proteinExistence type="predicted"/>
<reference evidence="1 2" key="1">
    <citation type="submission" date="2009-01" db="EMBL/GenBank/DDBJ databases">
        <authorList>
            <person name="Fulton L."/>
            <person name="Clifton S."/>
            <person name="Fulton B."/>
            <person name="Xu J."/>
            <person name="Minx P."/>
            <person name="Pepin K.H."/>
            <person name="Johnson M."/>
            <person name="Bhonagiri V."/>
            <person name="Nash W.E."/>
            <person name="Mardis E.R."/>
            <person name="Wilson R.K."/>
        </authorList>
    </citation>
    <scope>NUCLEOTIDE SEQUENCE [LARGE SCALE GENOMIC DNA]</scope>
    <source>
        <strain evidence="1 2">DSM 3353</strain>
    </source>
</reference>
<dbReference type="RefSeq" id="WP_005347065.1">
    <property type="nucleotide sequence ID" value="NZ_ACEP01000072.1"/>
</dbReference>
<evidence type="ECO:0000313" key="1">
    <source>
        <dbReference type="EMBL" id="EEG36574.1"/>
    </source>
</evidence>
<gene>
    <name evidence="1" type="ORF">EUBHAL_01559</name>
</gene>
<dbReference type="AlphaFoldDB" id="C0EVX1"/>
<name>C0EVX1_9FIRM</name>
<organism evidence="1 2">
    <name type="scientific">Anaerobutyricum hallii DSM 3353</name>
    <dbReference type="NCBI Taxonomy" id="411469"/>
    <lineage>
        <taxon>Bacteria</taxon>
        <taxon>Bacillati</taxon>
        <taxon>Bacillota</taxon>
        <taxon>Clostridia</taxon>
        <taxon>Lachnospirales</taxon>
        <taxon>Lachnospiraceae</taxon>
        <taxon>Anaerobutyricum</taxon>
    </lineage>
</organism>